<dbReference type="GO" id="GO:0071555">
    <property type="term" value="P:cell wall organization"/>
    <property type="evidence" value="ECO:0007669"/>
    <property type="project" value="UniProtKB-KW"/>
</dbReference>
<dbReference type="SUPFAM" id="SSF51984">
    <property type="entry name" value="MurCD N-terminal domain"/>
    <property type="match status" value="1"/>
</dbReference>
<comment type="function">
    <text evidence="1 17 18">Cell wall formation. Catalyzes the addition of glutamate to the nucleotide precursor UDP-N-acetylmuramoyl-L-alanine (UMA).</text>
</comment>
<evidence type="ECO:0000256" key="2">
    <source>
        <dbReference type="ARBA" id="ARBA00004496"/>
    </source>
</evidence>
<evidence type="ECO:0000256" key="12">
    <source>
        <dbReference type="ARBA" id="ARBA00022984"/>
    </source>
</evidence>
<keyword evidence="8 17" id="KW-0436">Ligase</keyword>
<evidence type="ECO:0000259" key="20">
    <source>
        <dbReference type="Pfam" id="PF08245"/>
    </source>
</evidence>
<keyword evidence="11 17" id="KW-0133">Cell shape</keyword>
<gene>
    <name evidence="17" type="primary">murD</name>
    <name evidence="21" type="ORF">B0W44_06675</name>
</gene>
<dbReference type="Pfam" id="PF02875">
    <property type="entry name" value="Mur_ligase_C"/>
    <property type="match status" value="1"/>
</dbReference>
<dbReference type="SUPFAM" id="SSF53244">
    <property type="entry name" value="MurD-like peptide ligases, peptide-binding domain"/>
    <property type="match status" value="1"/>
</dbReference>
<evidence type="ECO:0000259" key="19">
    <source>
        <dbReference type="Pfam" id="PF02875"/>
    </source>
</evidence>
<dbReference type="UniPathway" id="UPA00219"/>
<evidence type="ECO:0000256" key="1">
    <source>
        <dbReference type="ARBA" id="ARBA00002734"/>
    </source>
</evidence>
<comment type="catalytic activity">
    <reaction evidence="16 17 18">
        <text>UDP-N-acetyl-alpha-D-muramoyl-L-alanine + D-glutamate + ATP = UDP-N-acetyl-alpha-D-muramoyl-L-alanyl-D-glutamate + ADP + phosphate + H(+)</text>
        <dbReference type="Rhea" id="RHEA:16429"/>
        <dbReference type="ChEBI" id="CHEBI:15378"/>
        <dbReference type="ChEBI" id="CHEBI:29986"/>
        <dbReference type="ChEBI" id="CHEBI:30616"/>
        <dbReference type="ChEBI" id="CHEBI:43474"/>
        <dbReference type="ChEBI" id="CHEBI:83898"/>
        <dbReference type="ChEBI" id="CHEBI:83900"/>
        <dbReference type="ChEBI" id="CHEBI:456216"/>
        <dbReference type="EC" id="6.3.2.9"/>
    </reaction>
</comment>
<comment type="subcellular location">
    <subcellularLocation>
        <location evidence="2 17 18">Cytoplasm</location>
    </subcellularLocation>
</comment>
<dbReference type="PANTHER" id="PTHR43692">
    <property type="entry name" value="UDP-N-ACETYLMURAMOYLALANINE--D-GLUTAMATE LIGASE"/>
    <property type="match status" value="1"/>
</dbReference>
<dbReference type="OrthoDB" id="9809796at2"/>
<evidence type="ECO:0000256" key="8">
    <source>
        <dbReference type="ARBA" id="ARBA00022598"/>
    </source>
</evidence>
<evidence type="ECO:0000256" key="18">
    <source>
        <dbReference type="RuleBase" id="RU003664"/>
    </source>
</evidence>
<dbReference type="AlphaFoldDB" id="A0A1U9K665"/>
<dbReference type="Gene3D" id="3.40.50.720">
    <property type="entry name" value="NAD(P)-binding Rossmann-like Domain"/>
    <property type="match status" value="1"/>
</dbReference>
<evidence type="ECO:0000313" key="21">
    <source>
        <dbReference type="EMBL" id="AQS55518.1"/>
    </source>
</evidence>
<keyword evidence="12 17" id="KW-0573">Peptidoglycan synthesis</keyword>
<comment type="similarity">
    <text evidence="4 17">Belongs to the MurCDEF family.</text>
</comment>
<evidence type="ECO:0000256" key="17">
    <source>
        <dbReference type="HAMAP-Rule" id="MF_00639"/>
    </source>
</evidence>
<keyword evidence="22" id="KW-1185">Reference proteome</keyword>
<dbReference type="GO" id="GO:0051301">
    <property type="term" value="P:cell division"/>
    <property type="evidence" value="ECO:0007669"/>
    <property type="project" value="UniProtKB-KW"/>
</dbReference>
<evidence type="ECO:0000256" key="16">
    <source>
        <dbReference type="ARBA" id="ARBA00047632"/>
    </source>
</evidence>
<dbReference type="Proteomes" id="UP000188603">
    <property type="component" value="Chromosome"/>
</dbReference>
<dbReference type="InterPro" id="IPR005762">
    <property type="entry name" value="MurD"/>
</dbReference>
<organism evidence="21 22">
    <name type="scientific">Novibacillus thermophilus</name>
    <dbReference type="NCBI Taxonomy" id="1471761"/>
    <lineage>
        <taxon>Bacteria</taxon>
        <taxon>Bacillati</taxon>
        <taxon>Bacillota</taxon>
        <taxon>Bacilli</taxon>
        <taxon>Bacillales</taxon>
        <taxon>Thermoactinomycetaceae</taxon>
        <taxon>Novibacillus</taxon>
    </lineage>
</organism>
<keyword evidence="9 17" id="KW-0547">Nucleotide-binding</keyword>
<proteinExistence type="inferred from homology"/>
<dbReference type="Pfam" id="PF21799">
    <property type="entry name" value="MurD-like_N"/>
    <property type="match status" value="1"/>
</dbReference>
<keyword evidence="10 17" id="KW-0067">ATP-binding</keyword>
<dbReference type="Gene3D" id="3.40.1190.10">
    <property type="entry name" value="Mur-like, catalytic domain"/>
    <property type="match status" value="1"/>
</dbReference>
<evidence type="ECO:0000256" key="3">
    <source>
        <dbReference type="ARBA" id="ARBA00004752"/>
    </source>
</evidence>
<evidence type="ECO:0000256" key="6">
    <source>
        <dbReference type="ARBA" id="ARBA00015655"/>
    </source>
</evidence>
<keyword evidence="17 18" id="KW-0131">Cell cycle</keyword>
<accession>A0A1U9K665</accession>
<sequence length="455" mass="50116">MTLQLDWSGKRVLVLGLARSGVAAAKLLHQAGAHVTVNDRKERRDAPEAAELEQLGVRVVCGGHPPDLIHEKLDCVVKNPGIPYSIPPIQQALRRQIPVVTEVEIAYLFTQSPFVGITGSNGKTTTTTLVGEMLKAGGIRHVVTGNIGQALTEVAHKTHEREWIVAELSSFQLKGTVRFQPRVAALLNIVPAHLDYHVTMDDYIASKQKLFANQTGDDMAVINADCPRSAELIPEVNATVFTFSRRQRVEQGADVRSGWIYFHDSNGKSERILPVEEVALPGGHNLENVLAAVVIAKQCGCTTAAISETLRRFKGVEHRLEFVRERDGVRYYNDSKATNPTATIRSLESFSAPVVLIAGGLDRGVDFRELVPVFRERLYGLVVYGQTGDILLQRGVEARVPVVKRVDRLEEAVRESSHIARPGDTVLLSPGCASWDQFTSFEERGGMFKQAVHRL</sequence>
<dbReference type="RefSeq" id="WP_077719380.1">
    <property type="nucleotide sequence ID" value="NZ_CP019699.1"/>
</dbReference>
<keyword evidence="7 17" id="KW-0963">Cytoplasm</keyword>
<dbReference type="InterPro" id="IPR004101">
    <property type="entry name" value="Mur_ligase_C"/>
</dbReference>
<protein>
    <recommendedName>
        <fullName evidence="6 17">UDP-N-acetylmuramoylalanine--D-glutamate ligase</fullName>
        <ecNumber evidence="5 17">6.3.2.9</ecNumber>
    </recommendedName>
    <alternativeName>
        <fullName evidence="15 17">D-glutamic acid-adding enzyme</fullName>
    </alternativeName>
    <alternativeName>
        <fullName evidence="14 17">UDP-N-acetylmuramoyl-L-alanyl-D-glutamate synthetase</fullName>
    </alternativeName>
</protein>
<evidence type="ECO:0000256" key="4">
    <source>
        <dbReference type="ARBA" id="ARBA00010416"/>
    </source>
</evidence>
<evidence type="ECO:0000256" key="10">
    <source>
        <dbReference type="ARBA" id="ARBA00022840"/>
    </source>
</evidence>
<dbReference type="Pfam" id="PF08245">
    <property type="entry name" value="Mur_ligase_M"/>
    <property type="match status" value="1"/>
</dbReference>
<dbReference type="EMBL" id="CP019699">
    <property type="protein sequence ID" value="AQS55518.1"/>
    <property type="molecule type" value="Genomic_DNA"/>
</dbReference>
<dbReference type="InterPro" id="IPR013221">
    <property type="entry name" value="Mur_ligase_cen"/>
</dbReference>
<feature type="domain" description="Mur ligase C-terminal" evidence="19">
    <location>
        <begin position="318"/>
        <end position="430"/>
    </location>
</feature>
<keyword evidence="17 18" id="KW-0132">Cell division</keyword>
<evidence type="ECO:0000256" key="9">
    <source>
        <dbReference type="ARBA" id="ARBA00022741"/>
    </source>
</evidence>
<dbReference type="HAMAP" id="MF_00639">
    <property type="entry name" value="MurD"/>
    <property type="match status" value="1"/>
</dbReference>
<feature type="domain" description="Mur ligase central" evidence="20">
    <location>
        <begin position="117"/>
        <end position="296"/>
    </location>
</feature>
<dbReference type="KEGG" id="ntr:B0W44_06675"/>
<evidence type="ECO:0000256" key="5">
    <source>
        <dbReference type="ARBA" id="ARBA00012212"/>
    </source>
</evidence>
<evidence type="ECO:0000256" key="14">
    <source>
        <dbReference type="ARBA" id="ARBA00030398"/>
    </source>
</evidence>
<evidence type="ECO:0000256" key="13">
    <source>
        <dbReference type="ARBA" id="ARBA00023316"/>
    </source>
</evidence>
<reference evidence="21 22" key="1">
    <citation type="journal article" date="2015" name="Int. J. Syst. Evol. Microbiol.">
        <title>Novibacillus thermophilus gen. nov., sp. nov., a Gram-staining-negative and moderately thermophilic member of the family Thermoactinomycetaceae.</title>
        <authorList>
            <person name="Yang G."/>
            <person name="Chen J."/>
            <person name="Zhou S."/>
        </authorList>
    </citation>
    <scope>NUCLEOTIDE SEQUENCE [LARGE SCALE GENOMIC DNA]</scope>
    <source>
        <strain evidence="21 22">SG-1</strain>
    </source>
</reference>
<evidence type="ECO:0000256" key="11">
    <source>
        <dbReference type="ARBA" id="ARBA00022960"/>
    </source>
</evidence>
<evidence type="ECO:0000256" key="15">
    <source>
        <dbReference type="ARBA" id="ARBA00032324"/>
    </source>
</evidence>
<dbReference type="STRING" id="1471761.B0W44_06675"/>
<dbReference type="InterPro" id="IPR036565">
    <property type="entry name" value="Mur-like_cat_sf"/>
</dbReference>
<comment type="pathway">
    <text evidence="3 17 18">Cell wall biogenesis; peptidoglycan biosynthesis.</text>
</comment>
<dbReference type="InterPro" id="IPR036615">
    <property type="entry name" value="Mur_ligase_C_dom_sf"/>
</dbReference>
<dbReference type="Gene3D" id="3.90.190.20">
    <property type="entry name" value="Mur ligase, C-terminal domain"/>
    <property type="match status" value="1"/>
</dbReference>
<dbReference type="SUPFAM" id="SSF53623">
    <property type="entry name" value="MurD-like peptide ligases, catalytic domain"/>
    <property type="match status" value="1"/>
</dbReference>
<dbReference type="GO" id="GO:0008360">
    <property type="term" value="P:regulation of cell shape"/>
    <property type="evidence" value="ECO:0007669"/>
    <property type="project" value="UniProtKB-KW"/>
</dbReference>
<evidence type="ECO:0000256" key="7">
    <source>
        <dbReference type="ARBA" id="ARBA00022490"/>
    </source>
</evidence>
<feature type="binding site" evidence="17">
    <location>
        <begin position="119"/>
        <end position="125"/>
    </location>
    <ligand>
        <name>ATP</name>
        <dbReference type="ChEBI" id="CHEBI:30616"/>
    </ligand>
</feature>
<dbReference type="GO" id="GO:0009252">
    <property type="term" value="P:peptidoglycan biosynthetic process"/>
    <property type="evidence" value="ECO:0007669"/>
    <property type="project" value="UniProtKB-UniRule"/>
</dbReference>
<dbReference type="GO" id="GO:0008764">
    <property type="term" value="F:UDP-N-acetylmuramoylalanine-D-glutamate ligase activity"/>
    <property type="evidence" value="ECO:0007669"/>
    <property type="project" value="UniProtKB-UniRule"/>
</dbReference>
<dbReference type="PANTHER" id="PTHR43692:SF1">
    <property type="entry name" value="UDP-N-ACETYLMURAMOYLALANINE--D-GLUTAMATE LIGASE"/>
    <property type="match status" value="1"/>
</dbReference>
<dbReference type="NCBIfam" id="TIGR01087">
    <property type="entry name" value="murD"/>
    <property type="match status" value="1"/>
</dbReference>
<name>A0A1U9K665_9BACL</name>
<evidence type="ECO:0000313" key="22">
    <source>
        <dbReference type="Proteomes" id="UP000188603"/>
    </source>
</evidence>
<dbReference type="GO" id="GO:0005524">
    <property type="term" value="F:ATP binding"/>
    <property type="evidence" value="ECO:0007669"/>
    <property type="project" value="UniProtKB-UniRule"/>
</dbReference>
<keyword evidence="13 17" id="KW-0961">Cell wall biogenesis/degradation</keyword>
<dbReference type="EC" id="6.3.2.9" evidence="5 17"/>
<dbReference type="GO" id="GO:0005737">
    <property type="term" value="C:cytoplasm"/>
    <property type="evidence" value="ECO:0007669"/>
    <property type="project" value="UniProtKB-SubCell"/>
</dbReference>